<dbReference type="OrthoDB" id="409122at2759"/>
<evidence type="ECO:0000256" key="7">
    <source>
        <dbReference type="ARBA" id="ARBA00022801"/>
    </source>
</evidence>
<dbReference type="CDD" id="cd11377">
    <property type="entry name" value="Pro-peptidase_S53"/>
    <property type="match status" value="1"/>
</dbReference>
<keyword evidence="15" id="KW-1185">Reference proteome</keyword>
<evidence type="ECO:0000313" key="14">
    <source>
        <dbReference type="EMBL" id="CAF9904837.1"/>
    </source>
</evidence>
<evidence type="ECO:0000256" key="1">
    <source>
        <dbReference type="ARBA" id="ARBA00001910"/>
    </source>
</evidence>
<dbReference type="GO" id="GO:0008240">
    <property type="term" value="F:tripeptidyl-peptidase activity"/>
    <property type="evidence" value="ECO:0007669"/>
    <property type="project" value="UniProtKB-EC"/>
</dbReference>
<comment type="subcellular location">
    <subcellularLocation>
        <location evidence="3">Secreted</location>
        <location evidence="3">Extracellular space</location>
    </subcellularLocation>
</comment>
<keyword evidence="8 11" id="KW-0720">Serine protease</keyword>
<dbReference type="CDD" id="cd04056">
    <property type="entry name" value="Peptidases_S53"/>
    <property type="match status" value="1"/>
</dbReference>
<dbReference type="PANTHER" id="PTHR14218">
    <property type="entry name" value="PROTEASE S8 TRIPEPTIDYL PEPTIDASE I CLN2"/>
    <property type="match status" value="1"/>
</dbReference>
<dbReference type="SMART" id="SM00944">
    <property type="entry name" value="Pro-kuma_activ"/>
    <property type="match status" value="1"/>
</dbReference>
<dbReference type="Pfam" id="PF00082">
    <property type="entry name" value="Peptidase_S8"/>
    <property type="match status" value="1"/>
</dbReference>
<feature type="binding site" evidence="11">
    <location>
        <position position="642"/>
    </location>
    <ligand>
        <name>Ca(2+)</name>
        <dbReference type="ChEBI" id="CHEBI:29108"/>
    </ligand>
</feature>
<feature type="binding site" evidence="11">
    <location>
        <position position="644"/>
    </location>
    <ligand>
        <name>Ca(2+)</name>
        <dbReference type="ChEBI" id="CHEBI:29108"/>
    </ligand>
</feature>
<comment type="cofactor">
    <cofactor evidence="11">
        <name>Ca(2+)</name>
        <dbReference type="ChEBI" id="CHEBI:29108"/>
    </cofactor>
    <text evidence="11">Binds 1 Ca(2+) ion per subunit.</text>
</comment>
<comment type="function">
    <text evidence="2">Secreted tripeptidyl-peptidase which degrades proteins at acidic pHs and is involved in virulence.</text>
</comment>
<feature type="active site" description="Charge relay system" evidence="11">
    <location>
        <position position="309"/>
    </location>
</feature>
<dbReference type="GO" id="GO:0046872">
    <property type="term" value="F:metal ion binding"/>
    <property type="evidence" value="ECO:0007669"/>
    <property type="project" value="UniProtKB-UniRule"/>
</dbReference>
<keyword evidence="6 11" id="KW-0479">Metal-binding</keyword>
<sequence length="665" mass="71340">MLFKSTFIAAFLTAAALAAPSLSGHVLHEKRDTPLKRWVKRSIVDDDEILPMRIGMHQSNLENGDDLLMEVADHRSPKYSQWYTAEEVIELFAPPRHAVDGIREWLESSGIQSHRISESANKQWMQFDATAAEAADLFKTKFHIYEHLATGKKNIACDEYHLPAHISQHVDYITPGLKLLTNARVTDGGQIISPRGFRDSASSIYNGPIIKGPVTGALPQPDAAPTGCDTQITPACITTMYNITQGTLAATGNQLGIFEEGDYLSFTDLSKFLTQFESGRIPANTKPKIEGVDGGTAPGPSPGAESDLDFQISIPIIYPQGTILFQTDDLPYATGAQPGNNGAFNTFLDAIDGSYCTFSAFGEKGDSPLDPTYPDPNANGFKGQRQCGVYKPTNVISVSYGLQEDDLPLNYLQRQCAEYMKLGMQGVTVVYASGDSGVAGRSGDAGNSDGCLGSTGKVFSPDYPAACPYVTSVGATFIPPGKSAQGDQEVAVSRFPSGGGFSNIFPRPSYQKNHVNTFLTFEKTNTSYPRYNLTTPSNNPTSAQTGNGIFNVGGRGYPDVSAVGDNVVIFFNGQATLIGGTSASAPVFAAILTRINEERIKAGKKTIGFINPTLYSHPSVFHDITSGSNPGCNTNGFFATKGWDPLTGLGTPNYPALLKLFMSLA</sequence>
<evidence type="ECO:0000256" key="2">
    <source>
        <dbReference type="ARBA" id="ARBA00002451"/>
    </source>
</evidence>
<dbReference type="InterPro" id="IPR050819">
    <property type="entry name" value="Tripeptidyl-peptidase_I"/>
</dbReference>
<dbReference type="Proteomes" id="UP000664169">
    <property type="component" value="Unassembled WGS sequence"/>
</dbReference>
<dbReference type="GO" id="GO:0005576">
    <property type="term" value="C:extracellular region"/>
    <property type="evidence" value="ECO:0007669"/>
    <property type="project" value="UniProtKB-SubCell"/>
</dbReference>
<dbReference type="PROSITE" id="PS00138">
    <property type="entry name" value="SUBTILASE_SER"/>
    <property type="match status" value="1"/>
</dbReference>
<organism evidence="14 15">
    <name type="scientific">Gomphillus americanus</name>
    <dbReference type="NCBI Taxonomy" id="1940652"/>
    <lineage>
        <taxon>Eukaryota</taxon>
        <taxon>Fungi</taxon>
        <taxon>Dikarya</taxon>
        <taxon>Ascomycota</taxon>
        <taxon>Pezizomycotina</taxon>
        <taxon>Lecanoromycetes</taxon>
        <taxon>OSLEUM clade</taxon>
        <taxon>Ostropomycetidae</taxon>
        <taxon>Ostropales</taxon>
        <taxon>Graphidaceae</taxon>
        <taxon>Gomphilloideae</taxon>
        <taxon>Gomphillus</taxon>
    </lineage>
</organism>
<dbReference type="InterPro" id="IPR000209">
    <property type="entry name" value="Peptidase_S8/S53_dom"/>
</dbReference>
<dbReference type="EC" id="3.4.14.10" evidence="4"/>
<evidence type="ECO:0000256" key="6">
    <source>
        <dbReference type="ARBA" id="ARBA00022723"/>
    </source>
</evidence>
<keyword evidence="5 11" id="KW-0645">Protease</keyword>
<keyword evidence="12" id="KW-0732">Signal</keyword>
<evidence type="ECO:0000256" key="11">
    <source>
        <dbReference type="PROSITE-ProRule" id="PRU01032"/>
    </source>
</evidence>
<dbReference type="Pfam" id="PF09286">
    <property type="entry name" value="Pro-kuma_activ"/>
    <property type="match status" value="1"/>
</dbReference>
<evidence type="ECO:0000256" key="5">
    <source>
        <dbReference type="ARBA" id="ARBA00022670"/>
    </source>
</evidence>
<dbReference type="GO" id="GO:0004252">
    <property type="term" value="F:serine-type endopeptidase activity"/>
    <property type="evidence" value="ECO:0007669"/>
    <property type="project" value="UniProtKB-UniRule"/>
</dbReference>
<protein>
    <recommendedName>
        <fullName evidence="4">tripeptidyl-peptidase II</fullName>
        <ecNumber evidence="4">3.4.14.10</ecNumber>
    </recommendedName>
</protein>
<proteinExistence type="predicted"/>
<feature type="binding site" evidence="11">
    <location>
        <position position="623"/>
    </location>
    <ligand>
        <name>Ca(2+)</name>
        <dbReference type="ChEBI" id="CHEBI:29108"/>
    </ligand>
</feature>
<feature type="binding site" evidence="11">
    <location>
        <position position="624"/>
    </location>
    <ligand>
        <name>Ca(2+)</name>
        <dbReference type="ChEBI" id="CHEBI:29108"/>
    </ligand>
</feature>
<dbReference type="GO" id="GO:0006508">
    <property type="term" value="P:proteolysis"/>
    <property type="evidence" value="ECO:0007669"/>
    <property type="project" value="UniProtKB-KW"/>
</dbReference>
<feature type="active site" description="Charge relay system" evidence="11">
    <location>
        <position position="305"/>
    </location>
</feature>
<dbReference type="InterPro" id="IPR015366">
    <property type="entry name" value="S53_propep"/>
</dbReference>
<dbReference type="EMBL" id="CAJPDQ010000002">
    <property type="protein sequence ID" value="CAF9904837.1"/>
    <property type="molecule type" value="Genomic_DNA"/>
</dbReference>
<name>A0A8H3HW38_9LECA</name>
<evidence type="ECO:0000256" key="8">
    <source>
        <dbReference type="ARBA" id="ARBA00022825"/>
    </source>
</evidence>
<dbReference type="PANTHER" id="PTHR14218:SF19">
    <property type="entry name" value="SERINE PROTEASE AORO, PUTATIVE (AFU_ORTHOLOGUE AFUA_6G10250)-RELATED"/>
    <property type="match status" value="1"/>
</dbReference>
<dbReference type="AlphaFoldDB" id="A0A8H3HW38"/>
<gene>
    <name evidence="14" type="ORF">GOMPHAMPRED_002962</name>
</gene>
<dbReference type="InterPro" id="IPR030400">
    <property type="entry name" value="Sedolisin_dom"/>
</dbReference>
<accession>A0A8H3HW38</accession>
<keyword evidence="7 11" id="KW-0378">Hydrolase</keyword>
<comment type="catalytic activity">
    <reaction evidence="1">
        <text>Release of an N-terminal tripeptide from a polypeptide.</text>
        <dbReference type="EC" id="3.4.14.10"/>
    </reaction>
</comment>
<evidence type="ECO:0000256" key="12">
    <source>
        <dbReference type="SAM" id="SignalP"/>
    </source>
</evidence>
<feature type="domain" description="Peptidase S53" evidence="13">
    <location>
        <begin position="231"/>
        <end position="664"/>
    </location>
</feature>
<feature type="signal peptide" evidence="12">
    <location>
        <begin position="1"/>
        <end position="18"/>
    </location>
</feature>
<keyword evidence="9 11" id="KW-0106">Calcium</keyword>
<comment type="caution">
    <text evidence="14">The sequence shown here is derived from an EMBL/GenBank/DDBJ whole genome shotgun (WGS) entry which is preliminary data.</text>
</comment>
<evidence type="ECO:0000256" key="4">
    <source>
        <dbReference type="ARBA" id="ARBA00012462"/>
    </source>
</evidence>
<keyword evidence="10" id="KW-0865">Zymogen</keyword>
<evidence type="ECO:0000256" key="10">
    <source>
        <dbReference type="ARBA" id="ARBA00023145"/>
    </source>
</evidence>
<dbReference type="InterPro" id="IPR023828">
    <property type="entry name" value="Peptidase_S8_Ser-AS"/>
</dbReference>
<dbReference type="PROSITE" id="PS51695">
    <property type="entry name" value="SEDOLISIN"/>
    <property type="match status" value="1"/>
</dbReference>
<reference evidence="14" key="1">
    <citation type="submission" date="2021-03" db="EMBL/GenBank/DDBJ databases">
        <authorList>
            <person name="Tagirdzhanova G."/>
        </authorList>
    </citation>
    <scope>NUCLEOTIDE SEQUENCE</scope>
</reference>
<dbReference type="SUPFAM" id="SSF52743">
    <property type="entry name" value="Subtilisin-like"/>
    <property type="match status" value="1"/>
</dbReference>
<dbReference type="SUPFAM" id="SSF54897">
    <property type="entry name" value="Protease propeptides/inhibitors"/>
    <property type="match status" value="1"/>
</dbReference>
<evidence type="ECO:0000256" key="9">
    <source>
        <dbReference type="ARBA" id="ARBA00022837"/>
    </source>
</evidence>
<evidence type="ECO:0000256" key="3">
    <source>
        <dbReference type="ARBA" id="ARBA00004239"/>
    </source>
</evidence>
<evidence type="ECO:0000259" key="13">
    <source>
        <dbReference type="PROSITE" id="PS51695"/>
    </source>
</evidence>
<evidence type="ECO:0000313" key="15">
    <source>
        <dbReference type="Proteomes" id="UP000664169"/>
    </source>
</evidence>
<dbReference type="InterPro" id="IPR036852">
    <property type="entry name" value="Peptidase_S8/S53_dom_sf"/>
</dbReference>
<dbReference type="Gene3D" id="3.40.50.200">
    <property type="entry name" value="Peptidase S8/S53 domain"/>
    <property type="match status" value="1"/>
</dbReference>
<feature type="active site" description="Charge relay system" evidence="11">
    <location>
        <position position="582"/>
    </location>
</feature>
<feature type="chain" id="PRO_5034302703" description="tripeptidyl-peptidase II" evidence="12">
    <location>
        <begin position="19"/>
        <end position="665"/>
    </location>
</feature>